<reference evidence="1 2" key="1">
    <citation type="submission" date="2018-11" db="EMBL/GenBank/DDBJ databases">
        <authorList>
            <consortium name="Pathogen Informatics"/>
        </authorList>
    </citation>
    <scope>NUCLEOTIDE SEQUENCE [LARGE SCALE GENOMIC DNA]</scope>
</reference>
<dbReference type="GO" id="GO:0000014">
    <property type="term" value="F:single-stranded DNA endodeoxyribonuclease activity"/>
    <property type="evidence" value="ECO:0007669"/>
    <property type="project" value="TreeGrafter"/>
</dbReference>
<dbReference type="GO" id="GO:0000793">
    <property type="term" value="C:condensed chromosome"/>
    <property type="evidence" value="ECO:0007669"/>
    <property type="project" value="TreeGrafter"/>
</dbReference>
<dbReference type="InterPro" id="IPR036397">
    <property type="entry name" value="RNaseH_sf"/>
</dbReference>
<evidence type="ECO:0000313" key="3">
    <source>
        <dbReference type="WBParaSite" id="HPBE_0000514401-mRNA-1"/>
    </source>
</evidence>
<evidence type="ECO:0000313" key="1">
    <source>
        <dbReference type="EMBL" id="VDO63538.1"/>
    </source>
</evidence>
<dbReference type="GO" id="GO:0000729">
    <property type="term" value="P:DNA double-strand break processing"/>
    <property type="evidence" value="ECO:0007669"/>
    <property type="project" value="TreeGrafter"/>
</dbReference>
<dbReference type="OrthoDB" id="5866913at2759"/>
<dbReference type="GO" id="GO:0003690">
    <property type="term" value="F:double-stranded DNA binding"/>
    <property type="evidence" value="ECO:0007669"/>
    <property type="project" value="TreeGrafter"/>
</dbReference>
<gene>
    <name evidence="1" type="ORF">HPBE_LOCUS5145</name>
</gene>
<dbReference type="GO" id="GO:0042800">
    <property type="term" value="F:histone H3K4 methyltransferase activity"/>
    <property type="evidence" value="ECO:0007669"/>
    <property type="project" value="TreeGrafter"/>
</dbReference>
<accession>A0A183FF87</accession>
<sequence length="126" mass="14969">MLKRYDTCASLRLRNLREPFLDRIVTCHDKRILYENRRRSAQWLDKNNSPKEMRNQVSIQKRIHGDRMVDNGGCCPLQVLEDWRGYHMVTSWWTMAGVVRYKFLKTGEAITKVKYGAELEVVHQVD</sequence>
<dbReference type="GO" id="GO:0031297">
    <property type="term" value="P:replication fork processing"/>
    <property type="evidence" value="ECO:0007669"/>
    <property type="project" value="TreeGrafter"/>
</dbReference>
<reference evidence="3" key="2">
    <citation type="submission" date="2019-09" db="UniProtKB">
        <authorList>
            <consortium name="WormBaseParasite"/>
        </authorList>
    </citation>
    <scope>IDENTIFICATION</scope>
</reference>
<accession>A0A3P8AGM7</accession>
<evidence type="ECO:0000313" key="2">
    <source>
        <dbReference type="Proteomes" id="UP000050761"/>
    </source>
</evidence>
<dbReference type="GO" id="GO:0044547">
    <property type="term" value="F:DNA topoisomerase binding"/>
    <property type="evidence" value="ECO:0007669"/>
    <property type="project" value="TreeGrafter"/>
</dbReference>
<dbReference type="GO" id="GO:0044774">
    <property type="term" value="P:mitotic DNA integrity checkpoint signaling"/>
    <property type="evidence" value="ECO:0007669"/>
    <property type="project" value="TreeGrafter"/>
</dbReference>
<dbReference type="GO" id="GO:0005634">
    <property type="term" value="C:nucleus"/>
    <property type="evidence" value="ECO:0007669"/>
    <property type="project" value="TreeGrafter"/>
</dbReference>
<protein>
    <submittedName>
        <fullName evidence="1 3">Uncharacterized protein</fullName>
    </submittedName>
</protein>
<keyword evidence="2" id="KW-1185">Reference proteome</keyword>
<proteinExistence type="predicted"/>
<dbReference type="GO" id="GO:0006303">
    <property type="term" value="P:double-strand break repair via nonhomologous end joining"/>
    <property type="evidence" value="ECO:0007669"/>
    <property type="project" value="TreeGrafter"/>
</dbReference>
<dbReference type="EMBL" id="UZAH01025420">
    <property type="protein sequence ID" value="VDO63538.1"/>
    <property type="molecule type" value="Genomic_DNA"/>
</dbReference>
<name>A0A183FF87_HELPZ</name>
<dbReference type="GO" id="GO:0035861">
    <property type="term" value="C:site of double-strand break"/>
    <property type="evidence" value="ECO:0007669"/>
    <property type="project" value="TreeGrafter"/>
</dbReference>
<dbReference type="GO" id="GO:0003697">
    <property type="term" value="F:single-stranded DNA binding"/>
    <property type="evidence" value="ECO:0007669"/>
    <property type="project" value="TreeGrafter"/>
</dbReference>
<dbReference type="PANTHER" id="PTHR46060">
    <property type="entry name" value="MARINER MOS1 TRANSPOSASE-LIKE PROTEIN"/>
    <property type="match status" value="1"/>
</dbReference>
<dbReference type="GO" id="GO:0046975">
    <property type="term" value="F:histone H3K36 methyltransferase activity"/>
    <property type="evidence" value="ECO:0007669"/>
    <property type="project" value="TreeGrafter"/>
</dbReference>
<dbReference type="Gene3D" id="3.30.420.10">
    <property type="entry name" value="Ribonuclease H-like superfamily/Ribonuclease H"/>
    <property type="match status" value="1"/>
</dbReference>
<dbReference type="AlphaFoldDB" id="A0A183FF87"/>
<dbReference type="GO" id="GO:0015074">
    <property type="term" value="P:DNA integration"/>
    <property type="evidence" value="ECO:0007669"/>
    <property type="project" value="TreeGrafter"/>
</dbReference>
<dbReference type="Proteomes" id="UP000050761">
    <property type="component" value="Unassembled WGS sequence"/>
</dbReference>
<organism evidence="2 3">
    <name type="scientific">Heligmosomoides polygyrus</name>
    <name type="common">Parasitic roundworm</name>
    <dbReference type="NCBI Taxonomy" id="6339"/>
    <lineage>
        <taxon>Eukaryota</taxon>
        <taxon>Metazoa</taxon>
        <taxon>Ecdysozoa</taxon>
        <taxon>Nematoda</taxon>
        <taxon>Chromadorea</taxon>
        <taxon>Rhabditida</taxon>
        <taxon>Rhabditina</taxon>
        <taxon>Rhabditomorpha</taxon>
        <taxon>Strongyloidea</taxon>
        <taxon>Heligmosomidae</taxon>
        <taxon>Heligmosomoides</taxon>
    </lineage>
</organism>
<dbReference type="InterPro" id="IPR052709">
    <property type="entry name" value="Transposase-MT_Hybrid"/>
</dbReference>
<dbReference type="PANTHER" id="PTHR46060:SF2">
    <property type="entry name" value="HISTONE-LYSINE N-METHYLTRANSFERASE SETMAR"/>
    <property type="match status" value="1"/>
</dbReference>
<dbReference type="WBParaSite" id="HPBE_0000514401-mRNA-1">
    <property type="protein sequence ID" value="HPBE_0000514401-mRNA-1"/>
    <property type="gene ID" value="HPBE_0000514401"/>
</dbReference>